<evidence type="ECO:0000256" key="1">
    <source>
        <dbReference type="SAM" id="MobiDB-lite"/>
    </source>
</evidence>
<feature type="non-terminal residue" evidence="2">
    <location>
        <position position="217"/>
    </location>
</feature>
<name>A0A699QWC9_TANCI</name>
<accession>A0A699QWC9</accession>
<protein>
    <submittedName>
        <fullName evidence="2">Uncharacterized protein</fullName>
    </submittedName>
</protein>
<evidence type="ECO:0000313" key="2">
    <source>
        <dbReference type="EMBL" id="GFC77456.1"/>
    </source>
</evidence>
<feature type="region of interest" description="Disordered" evidence="1">
    <location>
        <begin position="57"/>
        <end position="80"/>
    </location>
</feature>
<dbReference type="AlphaFoldDB" id="A0A699QWC9"/>
<comment type="caution">
    <text evidence="2">The sequence shown here is derived from an EMBL/GenBank/DDBJ whole genome shotgun (WGS) entry which is preliminary data.</text>
</comment>
<gene>
    <name evidence="2" type="ORF">Tci_849426</name>
</gene>
<sequence length="217" mass="25489">IPRERRTMEELEGQSWRLRPVENEAAKVPTRVAVQQRMNRTTSLRECLTEAEDLKYEPINAQKRSNKPKNKKKQKWSTLGEPSGKWDYYVRYDNIQETTPIEEIAATGWGDEFKDQHQTPNQNPTTRFIVQEQEILESSESEWENPFATKRGENQENYYSSSDQEHYYFHLNEEDEELPYPKFKKEVERILASKVAYPADEASSSGIYNPPKDSMMG</sequence>
<reference evidence="2" key="1">
    <citation type="journal article" date="2019" name="Sci. Rep.">
        <title>Draft genome of Tanacetum cinerariifolium, the natural source of mosquito coil.</title>
        <authorList>
            <person name="Yamashiro T."/>
            <person name="Shiraishi A."/>
            <person name="Satake H."/>
            <person name="Nakayama K."/>
        </authorList>
    </citation>
    <scope>NUCLEOTIDE SEQUENCE</scope>
</reference>
<feature type="non-terminal residue" evidence="2">
    <location>
        <position position="1"/>
    </location>
</feature>
<organism evidence="2">
    <name type="scientific">Tanacetum cinerariifolium</name>
    <name type="common">Dalmatian daisy</name>
    <name type="synonym">Chrysanthemum cinerariifolium</name>
    <dbReference type="NCBI Taxonomy" id="118510"/>
    <lineage>
        <taxon>Eukaryota</taxon>
        <taxon>Viridiplantae</taxon>
        <taxon>Streptophyta</taxon>
        <taxon>Embryophyta</taxon>
        <taxon>Tracheophyta</taxon>
        <taxon>Spermatophyta</taxon>
        <taxon>Magnoliopsida</taxon>
        <taxon>eudicotyledons</taxon>
        <taxon>Gunneridae</taxon>
        <taxon>Pentapetalae</taxon>
        <taxon>asterids</taxon>
        <taxon>campanulids</taxon>
        <taxon>Asterales</taxon>
        <taxon>Asteraceae</taxon>
        <taxon>Asteroideae</taxon>
        <taxon>Anthemideae</taxon>
        <taxon>Anthemidinae</taxon>
        <taxon>Tanacetum</taxon>
    </lineage>
</organism>
<dbReference type="EMBL" id="BKCJ011061118">
    <property type="protein sequence ID" value="GFC77456.1"/>
    <property type="molecule type" value="Genomic_DNA"/>
</dbReference>
<feature type="compositionally biased region" description="Basic residues" evidence="1">
    <location>
        <begin position="64"/>
        <end position="75"/>
    </location>
</feature>
<proteinExistence type="predicted"/>